<reference evidence="2 3" key="1">
    <citation type="submission" date="2024-06" db="EMBL/GenBank/DDBJ databases">
        <title>Complete genome of Phlyctema vagabunda strain 19-DSS-EL-015.</title>
        <authorList>
            <person name="Fiorenzani C."/>
        </authorList>
    </citation>
    <scope>NUCLEOTIDE SEQUENCE [LARGE SCALE GENOMIC DNA]</scope>
    <source>
        <strain evidence="2 3">19-DSS-EL-015</strain>
    </source>
</reference>
<dbReference type="PANTHER" id="PTHR42044:SF2">
    <property type="entry name" value="DUF676 DOMAIN-CONTAINING PROTEIN"/>
    <property type="match status" value="1"/>
</dbReference>
<keyword evidence="1" id="KW-0472">Membrane</keyword>
<dbReference type="EMBL" id="JBFCZG010000004">
    <property type="protein sequence ID" value="KAL3423690.1"/>
    <property type="molecule type" value="Genomic_DNA"/>
</dbReference>
<evidence type="ECO:0000313" key="2">
    <source>
        <dbReference type="EMBL" id="KAL3423690.1"/>
    </source>
</evidence>
<feature type="transmembrane region" description="Helical" evidence="1">
    <location>
        <begin position="101"/>
        <end position="123"/>
    </location>
</feature>
<evidence type="ECO:0008006" key="4">
    <source>
        <dbReference type="Google" id="ProtNLM"/>
    </source>
</evidence>
<organism evidence="2 3">
    <name type="scientific">Phlyctema vagabunda</name>
    <dbReference type="NCBI Taxonomy" id="108571"/>
    <lineage>
        <taxon>Eukaryota</taxon>
        <taxon>Fungi</taxon>
        <taxon>Dikarya</taxon>
        <taxon>Ascomycota</taxon>
        <taxon>Pezizomycotina</taxon>
        <taxon>Leotiomycetes</taxon>
        <taxon>Helotiales</taxon>
        <taxon>Dermateaceae</taxon>
        <taxon>Phlyctema</taxon>
    </lineage>
</organism>
<keyword evidence="1" id="KW-1133">Transmembrane helix</keyword>
<proteinExistence type="predicted"/>
<keyword evidence="1" id="KW-0812">Transmembrane</keyword>
<dbReference type="Proteomes" id="UP001629113">
    <property type="component" value="Unassembled WGS sequence"/>
</dbReference>
<evidence type="ECO:0000313" key="3">
    <source>
        <dbReference type="Proteomes" id="UP001629113"/>
    </source>
</evidence>
<name>A0ABR4PK32_9HELO</name>
<sequence length="539" mass="59080">MPWLSRSNSPNPHRDAYLQNPEDVIHKAARTKAGVTFVPAMIDGSCGTSPVSYRQTPIHLFWNDVKLMAHNLDCIPEMARTICTLETVRDVFETWKSARDILLQILLAIVQICALSIVIPAYLFLPGAAFLGGCITLACTVAILSSPLKGRRVVRNKGYIDMEYSDERWIYVNGSMTSHNQLEKQLTKLSDIFGRQITGIHNQSNGIIFDLIYSFLSHCLSLTTPVSTNLYTQLREPLLSPTMRKVIVIGHGTGAHLISLALDKLHADLPIDILSKLEIYTFGSGARHLSNPLFILDGPMNINGNGPMTRADGSIISPVKAALATRGYRTEDTERIIPHCEHYAFSTDLTAQCGILHHTCQTLDNRLCGRLFLLHRPGFLFSHYLDTLFPSIQSPKAVLNEVVAVDVQTAEKREFTAQGVSVPLKTTSPRNSLMLSNSPIVSGGKRNSWNDGGVYGTAMDAVGQARNSAREAEGQTVQQLSRLWRYVDGARPVGEGIPASSGTGNANGAPFYNGSHGYAAYQKDVMGLGLSSAHHHVMM</sequence>
<comment type="caution">
    <text evidence="2">The sequence shown here is derived from an EMBL/GenBank/DDBJ whole genome shotgun (WGS) entry which is preliminary data.</text>
</comment>
<gene>
    <name evidence="2" type="ORF">PVAG01_05437</name>
</gene>
<feature type="transmembrane region" description="Helical" evidence="1">
    <location>
        <begin position="129"/>
        <end position="148"/>
    </location>
</feature>
<dbReference type="PANTHER" id="PTHR42044">
    <property type="entry name" value="DUF676 DOMAIN-CONTAINING PROTEIN-RELATED"/>
    <property type="match status" value="1"/>
</dbReference>
<protein>
    <recommendedName>
        <fullName evidence="4">Fungal lipase-like domain-containing protein</fullName>
    </recommendedName>
</protein>
<keyword evidence="3" id="KW-1185">Reference proteome</keyword>
<accession>A0ABR4PK32</accession>
<evidence type="ECO:0000256" key="1">
    <source>
        <dbReference type="SAM" id="Phobius"/>
    </source>
</evidence>